<dbReference type="eggNOG" id="KOG2182">
    <property type="taxonomic scope" value="Eukaryota"/>
</dbReference>
<dbReference type="STRING" id="7260.B4NJ18"/>
<dbReference type="PhylomeDB" id="B4NJ18"/>
<proteinExistence type="inferred from homology"/>
<feature type="chain" id="PRO_5002819869" description="Serine protease K12H4.7" evidence="6">
    <location>
        <begin position="24"/>
        <end position="481"/>
    </location>
</feature>
<evidence type="ECO:0000256" key="3">
    <source>
        <dbReference type="ARBA" id="ARBA00022729"/>
    </source>
</evidence>
<dbReference type="Pfam" id="PF05577">
    <property type="entry name" value="Peptidase_S28"/>
    <property type="match status" value="1"/>
</dbReference>
<dbReference type="ESTHER" id="drowi-b4nj18">
    <property type="family name" value="Prolylcarboxypeptidase"/>
</dbReference>
<dbReference type="MEROPS" id="S28.A07"/>
<dbReference type="PANTHER" id="PTHR11010">
    <property type="entry name" value="PROTEASE S28 PRO-X CARBOXYPEPTIDASE-RELATED"/>
    <property type="match status" value="1"/>
</dbReference>
<evidence type="ECO:0000313" key="8">
    <source>
        <dbReference type="Proteomes" id="UP000007798"/>
    </source>
</evidence>
<dbReference type="EMBL" id="CH964272">
    <property type="protein sequence ID" value="EDW83811.1"/>
    <property type="molecule type" value="Genomic_DNA"/>
</dbReference>
<dbReference type="SMR" id="B4NJ18"/>
<dbReference type="AlphaFoldDB" id="B4NJ18"/>
<keyword evidence="8" id="KW-1185">Reference proteome</keyword>
<dbReference type="GO" id="GO:0006508">
    <property type="term" value="P:proteolysis"/>
    <property type="evidence" value="ECO:0007669"/>
    <property type="project" value="UniProtKB-KW"/>
</dbReference>
<comment type="similarity">
    <text evidence="1">Belongs to the peptidase S28 family.</text>
</comment>
<dbReference type="OrthoDB" id="1735038at2759"/>
<evidence type="ECO:0000256" key="2">
    <source>
        <dbReference type="ARBA" id="ARBA00022670"/>
    </source>
</evidence>
<dbReference type="HOGENOM" id="CLU_020959_3_1_1"/>
<evidence type="ECO:0000256" key="5">
    <source>
        <dbReference type="ARBA" id="ARBA00023180"/>
    </source>
</evidence>
<dbReference type="Proteomes" id="UP000007798">
    <property type="component" value="Unassembled WGS sequence"/>
</dbReference>
<dbReference type="GO" id="GO:0070008">
    <property type="term" value="F:serine-type exopeptidase activity"/>
    <property type="evidence" value="ECO:0007669"/>
    <property type="project" value="InterPro"/>
</dbReference>
<accession>B4NJ18</accession>
<gene>
    <name evidence="7" type="primary">Dwil\GK13807</name>
    <name evidence="7" type="ORF">Dwil_GK13807</name>
</gene>
<dbReference type="SUPFAM" id="SSF53474">
    <property type="entry name" value="alpha/beta-Hydrolases"/>
    <property type="match status" value="1"/>
</dbReference>
<dbReference type="OMA" id="CERFDVY"/>
<reference evidence="7 8" key="1">
    <citation type="journal article" date="2007" name="Nature">
        <title>Evolution of genes and genomes on the Drosophila phylogeny.</title>
        <authorList>
            <consortium name="Drosophila 12 Genomes Consortium"/>
            <person name="Clark A.G."/>
            <person name="Eisen M.B."/>
            <person name="Smith D.R."/>
            <person name="Bergman C.M."/>
            <person name="Oliver B."/>
            <person name="Markow T.A."/>
            <person name="Kaufman T.C."/>
            <person name="Kellis M."/>
            <person name="Gelbart W."/>
            <person name="Iyer V.N."/>
            <person name="Pollard D.A."/>
            <person name="Sackton T.B."/>
            <person name="Larracuente A.M."/>
            <person name="Singh N.D."/>
            <person name="Abad J.P."/>
            <person name="Abt D.N."/>
            <person name="Adryan B."/>
            <person name="Aguade M."/>
            <person name="Akashi H."/>
            <person name="Anderson W.W."/>
            <person name="Aquadro C.F."/>
            <person name="Ardell D.H."/>
            <person name="Arguello R."/>
            <person name="Artieri C.G."/>
            <person name="Barbash D.A."/>
            <person name="Barker D."/>
            <person name="Barsanti P."/>
            <person name="Batterham P."/>
            <person name="Batzoglou S."/>
            <person name="Begun D."/>
            <person name="Bhutkar A."/>
            <person name="Blanco E."/>
            <person name="Bosak S.A."/>
            <person name="Bradley R.K."/>
            <person name="Brand A.D."/>
            <person name="Brent M.R."/>
            <person name="Brooks A.N."/>
            <person name="Brown R.H."/>
            <person name="Butlin R.K."/>
            <person name="Caggese C."/>
            <person name="Calvi B.R."/>
            <person name="Bernardo de Carvalho A."/>
            <person name="Caspi A."/>
            <person name="Castrezana S."/>
            <person name="Celniker S.E."/>
            <person name="Chang J.L."/>
            <person name="Chapple C."/>
            <person name="Chatterji S."/>
            <person name="Chinwalla A."/>
            <person name="Civetta A."/>
            <person name="Clifton S.W."/>
            <person name="Comeron J.M."/>
            <person name="Costello J.C."/>
            <person name="Coyne J.A."/>
            <person name="Daub J."/>
            <person name="David R.G."/>
            <person name="Delcher A.L."/>
            <person name="Delehaunty K."/>
            <person name="Do C.B."/>
            <person name="Ebling H."/>
            <person name="Edwards K."/>
            <person name="Eickbush T."/>
            <person name="Evans J.D."/>
            <person name="Filipski A."/>
            <person name="Findeiss S."/>
            <person name="Freyhult E."/>
            <person name="Fulton L."/>
            <person name="Fulton R."/>
            <person name="Garcia A.C."/>
            <person name="Gardiner A."/>
            <person name="Garfield D.A."/>
            <person name="Garvin B.E."/>
            <person name="Gibson G."/>
            <person name="Gilbert D."/>
            <person name="Gnerre S."/>
            <person name="Godfrey J."/>
            <person name="Good R."/>
            <person name="Gotea V."/>
            <person name="Gravely B."/>
            <person name="Greenberg A.J."/>
            <person name="Griffiths-Jones S."/>
            <person name="Gross S."/>
            <person name="Guigo R."/>
            <person name="Gustafson E.A."/>
            <person name="Haerty W."/>
            <person name="Hahn M.W."/>
            <person name="Halligan D.L."/>
            <person name="Halpern A.L."/>
            <person name="Halter G.M."/>
            <person name="Han M.V."/>
            <person name="Heger A."/>
            <person name="Hillier L."/>
            <person name="Hinrichs A.S."/>
            <person name="Holmes I."/>
            <person name="Hoskins R.A."/>
            <person name="Hubisz M.J."/>
            <person name="Hultmark D."/>
            <person name="Huntley M.A."/>
            <person name="Jaffe D.B."/>
            <person name="Jagadeeshan S."/>
            <person name="Jeck W.R."/>
            <person name="Johnson J."/>
            <person name="Jones C.D."/>
            <person name="Jordan W.C."/>
            <person name="Karpen G.H."/>
            <person name="Kataoka E."/>
            <person name="Keightley P.D."/>
            <person name="Kheradpour P."/>
            <person name="Kirkness E.F."/>
            <person name="Koerich L.B."/>
            <person name="Kristiansen K."/>
            <person name="Kudrna D."/>
            <person name="Kulathinal R.J."/>
            <person name="Kumar S."/>
            <person name="Kwok R."/>
            <person name="Lander E."/>
            <person name="Langley C.H."/>
            <person name="Lapoint R."/>
            <person name="Lazzaro B.P."/>
            <person name="Lee S.J."/>
            <person name="Levesque L."/>
            <person name="Li R."/>
            <person name="Lin C.F."/>
            <person name="Lin M.F."/>
            <person name="Lindblad-Toh K."/>
            <person name="Llopart A."/>
            <person name="Long M."/>
            <person name="Low L."/>
            <person name="Lozovsky E."/>
            <person name="Lu J."/>
            <person name="Luo M."/>
            <person name="Machado C.A."/>
            <person name="Makalowski W."/>
            <person name="Marzo M."/>
            <person name="Matsuda M."/>
            <person name="Matzkin L."/>
            <person name="McAllister B."/>
            <person name="McBride C.S."/>
            <person name="McKernan B."/>
            <person name="McKernan K."/>
            <person name="Mendez-Lago M."/>
            <person name="Minx P."/>
            <person name="Mollenhauer M.U."/>
            <person name="Montooth K."/>
            <person name="Mount S.M."/>
            <person name="Mu X."/>
            <person name="Myers E."/>
            <person name="Negre B."/>
            <person name="Newfeld S."/>
            <person name="Nielsen R."/>
            <person name="Noor M.A."/>
            <person name="O'Grady P."/>
            <person name="Pachter L."/>
            <person name="Papaceit M."/>
            <person name="Parisi M.J."/>
            <person name="Parisi M."/>
            <person name="Parts L."/>
            <person name="Pedersen J.S."/>
            <person name="Pesole G."/>
            <person name="Phillippy A.M."/>
            <person name="Ponting C.P."/>
            <person name="Pop M."/>
            <person name="Porcelli D."/>
            <person name="Powell J.R."/>
            <person name="Prohaska S."/>
            <person name="Pruitt K."/>
            <person name="Puig M."/>
            <person name="Quesneville H."/>
            <person name="Ram K.R."/>
            <person name="Rand D."/>
            <person name="Rasmussen M.D."/>
            <person name="Reed L.K."/>
            <person name="Reenan R."/>
            <person name="Reily A."/>
            <person name="Remington K.A."/>
            <person name="Rieger T.T."/>
            <person name="Ritchie M.G."/>
            <person name="Robin C."/>
            <person name="Rogers Y.H."/>
            <person name="Rohde C."/>
            <person name="Rozas J."/>
            <person name="Rubenfield M.J."/>
            <person name="Ruiz A."/>
            <person name="Russo S."/>
            <person name="Salzberg S.L."/>
            <person name="Sanchez-Gracia A."/>
            <person name="Saranga D.J."/>
            <person name="Sato H."/>
            <person name="Schaeffer S.W."/>
            <person name="Schatz M.C."/>
            <person name="Schlenke T."/>
            <person name="Schwartz R."/>
            <person name="Segarra C."/>
            <person name="Singh R.S."/>
            <person name="Sirot L."/>
            <person name="Sirota M."/>
            <person name="Sisneros N.B."/>
            <person name="Smith C.D."/>
            <person name="Smith T.F."/>
            <person name="Spieth J."/>
            <person name="Stage D.E."/>
            <person name="Stark A."/>
            <person name="Stephan W."/>
            <person name="Strausberg R.L."/>
            <person name="Strempel S."/>
            <person name="Sturgill D."/>
            <person name="Sutton G."/>
            <person name="Sutton G.G."/>
            <person name="Tao W."/>
            <person name="Teichmann S."/>
            <person name="Tobari Y.N."/>
            <person name="Tomimura Y."/>
            <person name="Tsolas J.M."/>
            <person name="Valente V.L."/>
            <person name="Venter E."/>
            <person name="Venter J.C."/>
            <person name="Vicario S."/>
            <person name="Vieira F.G."/>
            <person name="Vilella A.J."/>
            <person name="Villasante A."/>
            <person name="Walenz B."/>
            <person name="Wang J."/>
            <person name="Wasserman M."/>
            <person name="Watts T."/>
            <person name="Wilson D."/>
            <person name="Wilson R.K."/>
            <person name="Wing R.A."/>
            <person name="Wolfner M.F."/>
            <person name="Wong A."/>
            <person name="Wong G.K."/>
            <person name="Wu C.I."/>
            <person name="Wu G."/>
            <person name="Yamamoto D."/>
            <person name="Yang H.P."/>
            <person name="Yang S.P."/>
            <person name="Yorke J.A."/>
            <person name="Yoshida K."/>
            <person name="Zdobnov E."/>
            <person name="Zhang P."/>
            <person name="Zhang Y."/>
            <person name="Zimin A.V."/>
            <person name="Baldwin J."/>
            <person name="Abdouelleil A."/>
            <person name="Abdulkadir J."/>
            <person name="Abebe A."/>
            <person name="Abera B."/>
            <person name="Abreu J."/>
            <person name="Acer S.C."/>
            <person name="Aftuck L."/>
            <person name="Alexander A."/>
            <person name="An P."/>
            <person name="Anderson E."/>
            <person name="Anderson S."/>
            <person name="Arachi H."/>
            <person name="Azer M."/>
            <person name="Bachantsang P."/>
            <person name="Barry A."/>
            <person name="Bayul T."/>
            <person name="Berlin A."/>
            <person name="Bessette D."/>
            <person name="Bloom T."/>
            <person name="Blye J."/>
            <person name="Boguslavskiy L."/>
            <person name="Bonnet C."/>
            <person name="Boukhgalter B."/>
            <person name="Bourzgui I."/>
            <person name="Brown A."/>
            <person name="Cahill P."/>
            <person name="Channer S."/>
            <person name="Cheshatsang Y."/>
            <person name="Chuda L."/>
            <person name="Citroen M."/>
            <person name="Collymore A."/>
            <person name="Cooke P."/>
            <person name="Costello M."/>
            <person name="D'Aco K."/>
            <person name="Daza R."/>
            <person name="De Haan G."/>
            <person name="DeGray S."/>
            <person name="DeMaso C."/>
            <person name="Dhargay N."/>
            <person name="Dooley K."/>
            <person name="Dooley E."/>
            <person name="Doricent M."/>
            <person name="Dorje P."/>
            <person name="Dorjee K."/>
            <person name="Dupes A."/>
            <person name="Elong R."/>
            <person name="Falk J."/>
            <person name="Farina A."/>
            <person name="Faro S."/>
            <person name="Ferguson D."/>
            <person name="Fisher S."/>
            <person name="Foley C.D."/>
            <person name="Franke A."/>
            <person name="Friedrich D."/>
            <person name="Gadbois L."/>
            <person name="Gearin G."/>
            <person name="Gearin C.R."/>
            <person name="Giannoukos G."/>
            <person name="Goode T."/>
            <person name="Graham J."/>
            <person name="Grandbois E."/>
            <person name="Grewal S."/>
            <person name="Gyaltsen K."/>
            <person name="Hafez N."/>
            <person name="Hagos B."/>
            <person name="Hall J."/>
            <person name="Henson C."/>
            <person name="Hollinger A."/>
            <person name="Honan T."/>
            <person name="Huard M.D."/>
            <person name="Hughes L."/>
            <person name="Hurhula B."/>
            <person name="Husby M.E."/>
            <person name="Kamat A."/>
            <person name="Kanga B."/>
            <person name="Kashin S."/>
            <person name="Khazanovich D."/>
            <person name="Kisner P."/>
            <person name="Lance K."/>
            <person name="Lara M."/>
            <person name="Lee W."/>
            <person name="Lennon N."/>
            <person name="Letendre F."/>
            <person name="LeVine R."/>
            <person name="Lipovsky A."/>
            <person name="Liu X."/>
            <person name="Liu J."/>
            <person name="Liu S."/>
            <person name="Lokyitsang T."/>
            <person name="Lokyitsang Y."/>
            <person name="Lubonja R."/>
            <person name="Lui A."/>
            <person name="MacDonald P."/>
            <person name="Magnisalis V."/>
            <person name="Maru K."/>
            <person name="Matthews C."/>
            <person name="McCusker W."/>
            <person name="McDonough S."/>
            <person name="Mehta T."/>
            <person name="Meldrim J."/>
            <person name="Meneus L."/>
            <person name="Mihai O."/>
            <person name="Mihalev A."/>
            <person name="Mihova T."/>
            <person name="Mittelman R."/>
            <person name="Mlenga V."/>
            <person name="Montmayeur A."/>
            <person name="Mulrain L."/>
            <person name="Navidi A."/>
            <person name="Naylor J."/>
            <person name="Negash T."/>
            <person name="Nguyen T."/>
            <person name="Nguyen N."/>
            <person name="Nicol R."/>
            <person name="Norbu C."/>
            <person name="Norbu N."/>
            <person name="Novod N."/>
            <person name="O'Neill B."/>
            <person name="Osman S."/>
            <person name="Markiewicz E."/>
            <person name="Oyono O.L."/>
            <person name="Patti C."/>
            <person name="Phunkhang P."/>
            <person name="Pierre F."/>
            <person name="Priest M."/>
            <person name="Raghuraman S."/>
            <person name="Rege F."/>
            <person name="Reyes R."/>
            <person name="Rise C."/>
            <person name="Rogov P."/>
            <person name="Ross K."/>
            <person name="Ryan E."/>
            <person name="Settipalli S."/>
            <person name="Shea T."/>
            <person name="Sherpa N."/>
            <person name="Shi L."/>
            <person name="Shih D."/>
            <person name="Sparrow T."/>
            <person name="Spaulding J."/>
            <person name="Stalker J."/>
            <person name="Stange-Thomann N."/>
            <person name="Stavropoulos S."/>
            <person name="Stone C."/>
            <person name="Strader C."/>
            <person name="Tesfaye S."/>
            <person name="Thomson T."/>
            <person name="Thoulutsang Y."/>
            <person name="Thoulutsang D."/>
            <person name="Topham K."/>
            <person name="Topping I."/>
            <person name="Tsamla T."/>
            <person name="Vassiliev H."/>
            <person name="Vo A."/>
            <person name="Wangchuk T."/>
            <person name="Wangdi T."/>
            <person name="Weiand M."/>
            <person name="Wilkinson J."/>
            <person name="Wilson A."/>
            <person name="Yadav S."/>
            <person name="Young G."/>
            <person name="Yu Q."/>
            <person name="Zembek L."/>
            <person name="Zhong D."/>
            <person name="Zimmer A."/>
            <person name="Zwirko Z."/>
            <person name="Jaffe D.B."/>
            <person name="Alvarez P."/>
            <person name="Brockman W."/>
            <person name="Butler J."/>
            <person name="Chin C."/>
            <person name="Gnerre S."/>
            <person name="Grabherr M."/>
            <person name="Kleber M."/>
            <person name="Mauceli E."/>
            <person name="MacCallum I."/>
        </authorList>
    </citation>
    <scope>NUCLEOTIDE SEQUENCE [LARGE SCALE GENOMIC DNA]</scope>
    <source>
        <strain evidence="8">Tucson 14030-0811.24</strain>
    </source>
</reference>
<dbReference type="FunCoup" id="B4NJ18">
    <property type="interactions" value="1"/>
</dbReference>
<feature type="signal peptide" evidence="6">
    <location>
        <begin position="1"/>
        <end position="23"/>
    </location>
</feature>
<keyword evidence="3 6" id="KW-0732">Signal</keyword>
<protein>
    <recommendedName>
        <fullName evidence="9">Serine protease K12H4.7</fullName>
    </recommendedName>
</protein>
<dbReference type="GO" id="GO:0008239">
    <property type="term" value="F:dipeptidyl-peptidase activity"/>
    <property type="evidence" value="ECO:0007669"/>
    <property type="project" value="TreeGrafter"/>
</dbReference>
<evidence type="ECO:0000313" key="7">
    <source>
        <dbReference type="EMBL" id="EDW83811.1"/>
    </source>
</evidence>
<organism evidence="7 8">
    <name type="scientific">Drosophila willistoni</name>
    <name type="common">Fruit fly</name>
    <dbReference type="NCBI Taxonomy" id="7260"/>
    <lineage>
        <taxon>Eukaryota</taxon>
        <taxon>Metazoa</taxon>
        <taxon>Ecdysozoa</taxon>
        <taxon>Arthropoda</taxon>
        <taxon>Hexapoda</taxon>
        <taxon>Insecta</taxon>
        <taxon>Pterygota</taxon>
        <taxon>Neoptera</taxon>
        <taxon>Endopterygota</taxon>
        <taxon>Diptera</taxon>
        <taxon>Brachycera</taxon>
        <taxon>Muscomorpha</taxon>
        <taxon>Ephydroidea</taxon>
        <taxon>Drosophilidae</taxon>
        <taxon>Drosophila</taxon>
        <taxon>Sophophora</taxon>
    </lineage>
</organism>
<dbReference type="Gene3D" id="1.20.120.980">
    <property type="entry name" value="Serine carboxypeptidase S28, SKS domain"/>
    <property type="match status" value="1"/>
</dbReference>
<sequence>MKLLLTASFALILAVTLLAQAKGDSIFQHTFKKLHSEPPVPVNQQRVDQVETLWIEQKLDHFNDEDTRTWQMRYMLNEALYESGGPLFIFLGGEWEISTGRITSGHMYDMAKEHKGLLAYTEHRFYGESKPLDDLSVESLEYLSVKQALADLAHFIRTQKANYAGLADSKVIIVGGSYSASMVVWFKRTYPDLVAGGWSSSAPLYAKVNFVEYKEITGQSIAQVGGSACYNRIEKGISELEQLLADKRGAEVKALLKLCEPFDVNSDLDVWTLFSEISDIFAGVVQTHNAGQIEGVCDKILSEPDDLIGVTSYLLGVFEQGGGKCNDLSYKAILSELLETKYTGNIMRQWIYQTCNEYGWYQTSGSSNQPFGTKFPLTLYTTMCADIYGEKFSNEFITNQVWDTNEYFGRLEPGVYDIHITHGQLDPWRAMGIQDESLELVATVIPDYAHCKDFGSISDSDSEEMRDSKLAVAELVRKWVQ</sequence>
<dbReference type="KEGG" id="dwi:6651671"/>
<keyword evidence="2" id="KW-0645">Protease</keyword>
<evidence type="ECO:0000256" key="1">
    <source>
        <dbReference type="ARBA" id="ARBA00011079"/>
    </source>
</evidence>
<keyword evidence="5" id="KW-0325">Glycoprotein</keyword>
<dbReference type="InParanoid" id="B4NJ18"/>
<dbReference type="InterPro" id="IPR042269">
    <property type="entry name" value="Ser_carbopepase_S28_SKS"/>
</dbReference>
<dbReference type="InterPro" id="IPR008758">
    <property type="entry name" value="Peptidase_S28"/>
</dbReference>
<evidence type="ECO:0000256" key="6">
    <source>
        <dbReference type="SAM" id="SignalP"/>
    </source>
</evidence>
<name>B4NJ18_DROWI</name>
<evidence type="ECO:0008006" key="9">
    <source>
        <dbReference type="Google" id="ProtNLM"/>
    </source>
</evidence>
<dbReference type="Gene3D" id="3.40.50.1820">
    <property type="entry name" value="alpha/beta hydrolase"/>
    <property type="match status" value="1"/>
</dbReference>
<dbReference type="PANTHER" id="PTHR11010:SF5">
    <property type="entry name" value="RE36938P-RELATED"/>
    <property type="match status" value="1"/>
</dbReference>
<evidence type="ECO:0000256" key="4">
    <source>
        <dbReference type="ARBA" id="ARBA00022801"/>
    </source>
</evidence>
<keyword evidence="4" id="KW-0378">Hydrolase</keyword>
<dbReference type="InterPro" id="IPR029058">
    <property type="entry name" value="AB_hydrolase_fold"/>
</dbReference>